<dbReference type="Proteomes" id="UP000790347">
    <property type="component" value="Unassembled WGS sequence"/>
</dbReference>
<accession>A0A922KXF0</accession>
<reference evidence="1" key="2">
    <citation type="journal article" date="2022" name="Res Sq">
        <title>Comparative Genomics Reveals Insights into the Divergent Evolution of Astigmatic Mites and Household Pest Adaptations.</title>
        <authorList>
            <person name="Xiong Q."/>
            <person name="Wan A.T.-Y."/>
            <person name="Liu X.-Y."/>
            <person name="Fung C.S.-H."/>
            <person name="Xiao X."/>
            <person name="Malainual N."/>
            <person name="Hou J."/>
            <person name="Wang L."/>
            <person name="Wang M."/>
            <person name="Yang K."/>
            <person name="Cui Y."/>
            <person name="Leung E."/>
            <person name="Nong W."/>
            <person name="Shin S.-K."/>
            <person name="Au S."/>
            <person name="Jeong K.Y."/>
            <person name="Chew F.T."/>
            <person name="Hui J."/>
            <person name="Leung T.F."/>
            <person name="Tungtrongchitr A."/>
            <person name="Zhong N."/>
            <person name="Liu Z."/>
            <person name="Tsui S."/>
        </authorList>
    </citation>
    <scope>NUCLEOTIDE SEQUENCE</scope>
    <source>
        <strain evidence="1">Derf</strain>
        <tissue evidence="1">Whole organism</tissue>
    </source>
</reference>
<dbReference type="EMBL" id="ASGP02000007">
    <property type="protein sequence ID" value="KAH9498089.1"/>
    <property type="molecule type" value="Genomic_DNA"/>
</dbReference>
<sequence>MLINSPSNCRYIFVALVMAYLRCDRKSIFLSIITPRTLASSLKTRSCPLMLMAGIGTGRIFLEIGTTVVFSDAKVNLFSSLSSVSTVSCGPLLSEKVLAGTIFGFSRAGTCILTQWLSVAKFPGGQSSKTSRAKLVTVLRCPGGVPFEQNLTSEASDGFAMSRRLGWFFLKVLGLGWLGFRLGWLGANHFPPIGADQMVSGVQDNRRCRPDGSRCLPDGSMIQTAGIPLVLAID</sequence>
<gene>
    <name evidence="1" type="ORF">DERF_014013</name>
</gene>
<keyword evidence="2" id="KW-1185">Reference proteome</keyword>
<name>A0A922KXF0_DERFA</name>
<proteinExistence type="predicted"/>
<dbReference type="AlphaFoldDB" id="A0A922KXF0"/>
<evidence type="ECO:0000313" key="1">
    <source>
        <dbReference type="EMBL" id="KAH9498089.1"/>
    </source>
</evidence>
<reference evidence="1" key="1">
    <citation type="submission" date="2013-05" db="EMBL/GenBank/DDBJ databases">
        <authorList>
            <person name="Yim A.K.Y."/>
            <person name="Chan T.F."/>
            <person name="Ji K.M."/>
            <person name="Liu X.Y."/>
            <person name="Zhou J.W."/>
            <person name="Li R.Q."/>
            <person name="Yang K.Y."/>
            <person name="Li J."/>
            <person name="Li M."/>
            <person name="Law P.T.W."/>
            <person name="Wu Y.L."/>
            <person name="Cai Z.L."/>
            <person name="Qin H."/>
            <person name="Bao Y."/>
            <person name="Leung R.K.K."/>
            <person name="Ng P.K.S."/>
            <person name="Zou J."/>
            <person name="Zhong X.J."/>
            <person name="Ran P.X."/>
            <person name="Zhong N.S."/>
            <person name="Liu Z.G."/>
            <person name="Tsui S.K.W."/>
        </authorList>
    </citation>
    <scope>NUCLEOTIDE SEQUENCE</scope>
    <source>
        <strain evidence="1">Derf</strain>
        <tissue evidence="1">Whole organism</tissue>
    </source>
</reference>
<evidence type="ECO:0000313" key="2">
    <source>
        <dbReference type="Proteomes" id="UP000790347"/>
    </source>
</evidence>
<comment type="caution">
    <text evidence="1">The sequence shown here is derived from an EMBL/GenBank/DDBJ whole genome shotgun (WGS) entry which is preliminary data.</text>
</comment>
<organism evidence="1 2">
    <name type="scientific">Dermatophagoides farinae</name>
    <name type="common">American house dust mite</name>
    <dbReference type="NCBI Taxonomy" id="6954"/>
    <lineage>
        <taxon>Eukaryota</taxon>
        <taxon>Metazoa</taxon>
        <taxon>Ecdysozoa</taxon>
        <taxon>Arthropoda</taxon>
        <taxon>Chelicerata</taxon>
        <taxon>Arachnida</taxon>
        <taxon>Acari</taxon>
        <taxon>Acariformes</taxon>
        <taxon>Sarcoptiformes</taxon>
        <taxon>Astigmata</taxon>
        <taxon>Psoroptidia</taxon>
        <taxon>Analgoidea</taxon>
        <taxon>Pyroglyphidae</taxon>
        <taxon>Dermatophagoidinae</taxon>
        <taxon>Dermatophagoides</taxon>
    </lineage>
</organism>
<protein>
    <submittedName>
        <fullName evidence="1">Uncharacterized protein</fullName>
    </submittedName>
</protein>